<dbReference type="EMBL" id="JBITDC010000010">
    <property type="protein sequence ID" value="MFI5678347.1"/>
    <property type="molecule type" value="Genomic_DNA"/>
</dbReference>
<gene>
    <name evidence="3" type="ORF">ACIA8P_27415</name>
</gene>
<evidence type="ECO:0000256" key="1">
    <source>
        <dbReference type="SAM" id="MobiDB-lite"/>
    </source>
</evidence>
<reference evidence="3 4" key="1">
    <citation type="submission" date="2024-10" db="EMBL/GenBank/DDBJ databases">
        <title>The Natural Products Discovery Center: Release of the First 8490 Sequenced Strains for Exploring Actinobacteria Biosynthetic Diversity.</title>
        <authorList>
            <person name="Kalkreuter E."/>
            <person name="Kautsar S.A."/>
            <person name="Yang D."/>
            <person name="Bader C.D."/>
            <person name="Teijaro C.N."/>
            <person name="Fluegel L."/>
            <person name="Davis C.M."/>
            <person name="Simpson J.R."/>
            <person name="Lauterbach L."/>
            <person name="Steele A.D."/>
            <person name="Gui C."/>
            <person name="Meng S."/>
            <person name="Li G."/>
            <person name="Viehrig K."/>
            <person name="Ye F."/>
            <person name="Su P."/>
            <person name="Kiefer A.F."/>
            <person name="Nichols A."/>
            <person name="Cepeda A.J."/>
            <person name="Yan W."/>
            <person name="Fan B."/>
            <person name="Jiang Y."/>
            <person name="Adhikari A."/>
            <person name="Zheng C.-J."/>
            <person name="Schuster L."/>
            <person name="Cowan T.M."/>
            <person name="Smanski M.J."/>
            <person name="Chevrette M.G."/>
            <person name="De Carvalho L.P.S."/>
            <person name="Shen B."/>
        </authorList>
    </citation>
    <scope>NUCLEOTIDE SEQUENCE [LARGE SCALE GENOMIC DNA]</scope>
    <source>
        <strain evidence="3 4">NPDC051599</strain>
    </source>
</reference>
<protein>
    <submittedName>
        <fullName evidence="3">PQQ-binding-like beta-propeller repeat protein</fullName>
    </submittedName>
</protein>
<dbReference type="InterPro" id="IPR002372">
    <property type="entry name" value="PQQ_rpt_dom"/>
</dbReference>
<feature type="compositionally biased region" description="Polar residues" evidence="1">
    <location>
        <begin position="22"/>
        <end position="36"/>
    </location>
</feature>
<dbReference type="SUPFAM" id="SSF50998">
    <property type="entry name" value="Quinoprotein alcohol dehydrogenase-like"/>
    <property type="match status" value="1"/>
</dbReference>
<dbReference type="Gene3D" id="2.130.10.10">
    <property type="entry name" value="YVTN repeat-like/Quinoprotein amine dehydrogenase"/>
    <property type="match status" value="1"/>
</dbReference>
<accession>A0ABW7Y8W8</accession>
<dbReference type="InterPro" id="IPR011047">
    <property type="entry name" value="Quinoprotein_ADH-like_sf"/>
</dbReference>
<sequence>MRPTRWVGAALLGLVLAGCTGPGNTPSDGSGRTTVSAPGAPSAPRTPVVVSGPWRAWTASLSAQEETCGATAHQIVCGTRSGGLVGRSRADGEVTWAVPATGGAKKNGRLVVDAADERAVTGAGGVLRAANLRTGTAAWTQRLPDGTVPAALGAADGTVYALEAPATTYPAQALGAFRASDGKKLWHRTVDADPYTAIAAFGGRVYTTDGKKVTARDARTGAASATSPRGTECPNLISGGHYLVCTGSPYTTQDSFPPLQRLDPVTLSPLPTAEDTGEKPERGLISSDGVLVLYEASPEDSSAGAWNAYDLVHHRRLWSYANTTEEAGLAGGRFVTFTPGNVAAVRGRVITIDLHAGPQATGAAAPRMSAPYAQTRTGEHPVLVLPGADTGHVVVHALTHRSLRSIPLL</sequence>
<dbReference type="Proteomes" id="UP001612415">
    <property type="component" value="Unassembled WGS sequence"/>
</dbReference>
<feature type="region of interest" description="Disordered" evidence="1">
    <location>
        <begin position="22"/>
        <end position="49"/>
    </location>
</feature>
<dbReference type="InterPro" id="IPR015943">
    <property type="entry name" value="WD40/YVTN_repeat-like_dom_sf"/>
</dbReference>
<organism evidence="3 4">
    <name type="scientific">Streptomyces cellulosae</name>
    <dbReference type="NCBI Taxonomy" id="1968"/>
    <lineage>
        <taxon>Bacteria</taxon>
        <taxon>Bacillati</taxon>
        <taxon>Actinomycetota</taxon>
        <taxon>Actinomycetes</taxon>
        <taxon>Kitasatosporales</taxon>
        <taxon>Streptomycetaceae</taxon>
        <taxon>Streptomyces</taxon>
    </lineage>
</organism>
<comment type="caution">
    <text evidence="3">The sequence shown here is derived from an EMBL/GenBank/DDBJ whole genome shotgun (WGS) entry which is preliminary data.</text>
</comment>
<name>A0ABW7Y8W8_STRCE</name>
<feature type="domain" description="Pyrrolo-quinoline quinone repeat" evidence="2">
    <location>
        <begin position="57"/>
        <end position="221"/>
    </location>
</feature>
<keyword evidence="4" id="KW-1185">Reference proteome</keyword>
<dbReference type="PROSITE" id="PS51257">
    <property type="entry name" value="PROKAR_LIPOPROTEIN"/>
    <property type="match status" value="1"/>
</dbReference>
<proteinExistence type="predicted"/>
<dbReference type="RefSeq" id="WP_398658892.1">
    <property type="nucleotide sequence ID" value="NZ_JBITDC010000010.1"/>
</dbReference>
<dbReference type="Pfam" id="PF13360">
    <property type="entry name" value="PQQ_2"/>
    <property type="match status" value="1"/>
</dbReference>
<evidence type="ECO:0000313" key="4">
    <source>
        <dbReference type="Proteomes" id="UP001612415"/>
    </source>
</evidence>
<evidence type="ECO:0000313" key="3">
    <source>
        <dbReference type="EMBL" id="MFI5678347.1"/>
    </source>
</evidence>
<evidence type="ECO:0000259" key="2">
    <source>
        <dbReference type="Pfam" id="PF13360"/>
    </source>
</evidence>